<accession>A0A1G6JHQ8</accession>
<evidence type="ECO:0000313" key="1">
    <source>
        <dbReference type="EMBL" id="SDC18211.1"/>
    </source>
</evidence>
<dbReference type="AlphaFoldDB" id="A0A1G6JHQ8"/>
<name>A0A1G6JHQ8_9GAMM</name>
<sequence length="75" mass="8638">MSLLHRFVLSNQHQNTQRNHIACIENDYAGKSCEQLFQILGNTTDQELISGLKKLLLSRGYTRREIQQVIQPAIN</sequence>
<dbReference type="RefSeq" id="WP_092618317.1">
    <property type="nucleotide sequence ID" value="NZ_FMYK01000003.1"/>
</dbReference>
<gene>
    <name evidence="1" type="ORF">SAMN05421749_103356</name>
</gene>
<keyword evidence="2" id="KW-1185">Reference proteome</keyword>
<reference evidence="2" key="1">
    <citation type="submission" date="2016-09" db="EMBL/GenBank/DDBJ databases">
        <authorList>
            <person name="Varghese N."/>
            <person name="Submissions S."/>
        </authorList>
    </citation>
    <scope>NUCLEOTIDE SEQUENCE [LARGE SCALE GENOMIC DNA]</scope>
    <source>
        <strain evidence="2">ANC 3699</strain>
    </source>
</reference>
<organism evidence="1 2">
    <name type="scientific">Acinetobacter marinus</name>
    <dbReference type="NCBI Taxonomy" id="281375"/>
    <lineage>
        <taxon>Bacteria</taxon>
        <taxon>Pseudomonadati</taxon>
        <taxon>Pseudomonadota</taxon>
        <taxon>Gammaproteobacteria</taxon>
        <taxon>Moraxellales</taxon>
        <taxon>Moraxellaceae</taxon>
        <taxon>Acinetobacter</taxon>
    </lineage>
</organism>
<dbReference type="OrthoDB" id="6701248at2"/>
<protein>
    <submittedName>
        <fullName evidence="1">Uncharacterized protein</fullName>
    </submittedName>
</protein>
<dbReference type="Proteomes" id="UP000242317">
    <property type="component" value="Unassembled WGS sequence"/>
</dbReference>
<proteinExistence type="predicted"/>
<dbReference type="EMBL" id="FMYK01000003">
    <property type="protein sequence ID" value="SDC18211.1"/>
    <property type="molecule type" value="Genomic_DNA"/>
</dbReference>
<evidence type="ECO:0000313" key="2">
    <source>
        <dbReference type="Proteomes" id="UP000242317"/>
    </source>
</evidence>